<dbReference type="OrthoDB" id="6981692at2"/>
<dbReference type="InterPro" id="IPR011721">
    <property type="entry name" value="CHP02096"/>
</dbReference>
<organism evidence="1 2">
    <name type="scientific">Pseudomonas knackmussii (strain DSM 6978 / CCUG 54928 / LMG 23759 / B13)</name>
    <dbReference type="NCBI Taxonomy" id="1301098"/>
    <lineage>
        <taxon>Bacteria</taxon>
        <taxon>Pseudomonadati</taxon>
        <taxon>Pseudomonadota</taxon>
        <taxon>Gammaproteobacteria</taxon>
        <taxon>Pseudomonadales</taxon>
        <taxon>Pseudomonadaceae</taxon>
        <taxon>Pseudomonas</taxon>
    </lineage>
</organism>
<dbReference type="SUPFAM" id="SSF54427">
    <property type="entry name" value="NTF2-like"/>
    <property type="match status" value="1"/>
</dbReference>
<dbReference type="Pfam" id="PF07366">
    <property type="entry name" value="SnoaL"/>
    <property type="match status" value="1"/>
</dbReference>
<dbReference type="HOGENOM" id="CLU_100997_5_0_6"/>
<dbReference type="RefSeq" id="WP_043254831.1">
    <property type="nucleotide sequence ID" value="NZ_HG322950.1"/>
</dbReference>
<dbReference type="InterPro" id="IPR032710">
    <property type="entry name" value="NTF2-like_dom_sf"/>
</dbReference>
<reference evidence="1 2" key="2">
    <citation type="submission" date="2014-05" db="EMBL/GenBank/DDBJ databases">
        <title>Genome sequence of the 3-chlorobenzoate degrading bacterium Pseudomonas knackmussii B13 shows multiple evidence for horizontal gene transfer.</title>
        <authorList>
            <person name="Miyazaki R."/>
            <person name="Bertelli C."/>
            <person name="Falquet L."/>
            <person name="Robinson-Rechavi M."/>
            <person name="Gharib W."/>
            <person name="Roy S."/>
            <person name="Van der Meer J.R."/>
        </authorList>
    </citation>
    <scope>NUCLEOTIDE SEQUENCE [LARGE SCALE GENOMIC DNA]</scope>
    <source>
        <strain evidence="1 2">B13</strain>
    </source>
</reference>
<dbReference type="PANTHER" id="PTHR38436">
    <property type="entry name" value="POLYKETIDE CYCLASE SNOAL-LIKE DOMAIN"/>
    <property type="match status" value="1"/>
</dbReference>
<name>A0A024HMX8_PSEKB</name>
<reference evidence="1 2" key="1">
    <citation type="submission" date="2013-03" db="EMBL/GenBank/DDBJ databases">
        <authorList>
            <person name="Linke B."/>
        </authorList>
    </citation>
    <scope>NUCLEOTIDE SEQUENCE [LARGE SCALE GENOMIC DNA]</scope>
    <source>
        <strain evidence="1 2">B13</strain>
    </source>
</reference>
<dbReference type="eggNOG" id="COG5485">
    <property type="taxonomic scope" value="Bacteria"/>
</dbReference>
<dbReference type="InterPro" id="IPR009959">
    <property type="entry name" value="Cyclase_SnoaL-like"/>
</dbReference>
<proteinExistence type="predicted"/>
<evidence type="ECO:0008006" key="3">
    <source>
        <dbReference type="Google" id="ProtNLM"/>
    </source>
</evidence>
<dbReference type="KEGG" id="pkc:PKB_4665"/>
<gene>
    <name evidence="1" type="ORF">PKB_4665</name>
</gene>
<evidence type="ECO:0000313" key="1">
    <source>
        <dbReference type="EMBL" id="CDF85989.1"/>
    </source>
</evidence>
<sequence>MTDKDLKRLARHHIDLSWNKGRLALASQMHSPDFLYKSSFAAQPLGSAGYCRLIEGIRASMDELDVVIEECLQEGNKVFTWSTLVGSISRPAFGYPASDRVVSIPGMAFWLFNSQGQLQELCTLIDMESFRSQMGLQPRPLAEQTLP</sequence>
<dbReference type="Proteomes" id="UP000025241">
    <property type="component" value="Chromosome I"/>
</dbReference>
<dbReference type="GO" id="GO:0030638">
    <property type="term" value="P:polyketide metabolic process"/>
    <property type="evidence" value="ECO:0007669"/>
    <property type="project" value="InterPro"/>
</dbReference>
<dbReference type="PATRIC" id="fig|1301098.3.peg.4654"/>
<dbReference type="Gene3D" id="3.10.450.50">
    <property type="match status" value="1"/>
</dbReference>
<evidence type="ECO:0000313" key="2">
    <source>
        <dbReference type="Proteomes" id="UP000025241"/>
    </source>
</evidence>
<protein>
    <recommendedName>
        <fullName evidence="3">Ester cyclase</fullName>
    </recommendedName>
</protein>
<dbReference type="EMBL" id="HG322950">
    <property type="protein sequence ID" value="CDF85989.1"/>
    <property type="molecule type" value="Genomic_DNA"/>
</dbReference>
<dbReference type="NCBIfam" id="TIGR02096">
    <property type="entry name" value="ketosteroid isomerase-related protein"/>
    <property type="match status" value="1"/>
</dbReference>
<dbReference type="AlphaFoldDB" id="A0A024HMX8"/>
<accession>A0A024HMX8</accession>
<dbReference type="PANTHER" id="PTHR38436:SF1">
    <property type="entry name" value="ESTER CYCLASE"/>
    <property type="match status" value="1"/>
</dbReference>
<keyword evidence="2" id="KW-1185">Reference proteome</keyword>